<dbReference type="Pfam" id="PF02481">
    <property type="entry name" value="DNA_processg_A"/>
    <property type="match status" value="1"/>
</dbReference>
<dbReference type="EMBL" id="JBHSKF010000010">
    <property type="protein sequence ID" value="MFC5289369.1"/>
    <property type="molecule type" value="Genomic_DNA"/>
</dbReference>
<name>A0ABW0ET96_9PSEU</name>
<accession>A0ABW0ET96</accession>
<dbReference type="RefSeq" id="WP_378249209.1">
    <property type="nucleotide sequence ID" value="NZ_JBHSKF010000010.1"/>
</dbReference>
<protein>
    <submittedName>
        <fullName evidence="3">DNA-processing protein DprA</fullName>
    </submittedName>
</protein>
<gene>
    <name evidence="3" type="primary">dprA</name>
    <name evidence="3" type="ORF">ACFPM7_20140</name>
</gene>
<evidence type="ECO:0000313" key="3">
    <source>
        <dbReference type="EMBL" id="MFC5289369.1"/>
    </source>
</evidence>
<evidence type="ECO:0000256" key="1">
    <source>
        <dbReference type="ARBA" id="ARBA00006525"/>
    </source>
</evidence>
<dbReference type="Proteomes" id="UP001596157">
    <property type="component" value="Unassembled WGS sequence"/>
</dbReference>
<dbReference type="InterPro" id="IPR057666">
    <property type="entry name" value="DrpA_SLOG"/>
</dbReference>
<sequence>MDEVRAARCYLAAVAEPPAPAVVAFVGRVGPVEAAERVRAGAVPGEVAKETSARREVVDVGAVAHAAREAGARLVIPEDRDWPSWPLLSLGNAMARGLSWAAQPLALWVRGAVGLADSLERAVAVVGARAATAYGEHVAGDFGHGLAAAGMTVVSGAAFGIDAAAHRGALAAHRNLSWPDGAELTVRGRTIAVLGCGVDVAYPLAHTTLLAHIANHGLIVSEYPPGVPAAKHRFLVRNRLIAALTSATVVVEAGRRSGSRNTASSAGALGKRVLAVPGPVTSAQSVGCHALLRTGTAELVESVADVLEAAGGIGEHLAEPPASPRRPTDGLNPEALRVHDALRPRKERDDTTIAAESGVPLTRTRAILADLELTGLATRADLGWRRA</sequence>
<dbReference type="PANTHER" id="PTHR43022:SF1">
    <property type="entry name" value="PROTEIN SMF"/>
    <property type="match status" value="1"/>
</dbReference>
<keyword evidence="4" id="KW-1185">Reference proteome</keyword>
<dbReference type="SUPFAM" id="SSF102405">
    <property type="entry name" value="MCP/YpsA-like"/>
    <property type="match status" value="1"/>
</dbReference>
<evidence type="ECO:0000313" key="4">
    <source>
        <dbReference type="Proteomes" id="UP001596157"/>
    </source>
</evidence>
<dbReference type="PANTHER" id="PTHR43022">
    <property type="entry name" value="PROTEIN SMF"/>
    <property type="match status" value="1"/>
</dbReference>
<comment type="caution">
    <text evidence="3">The sequence shown here is derived from an EMBL/GenBank/DDBJ whole genome shotgun (WGS) entry which is preliminary data.</text>
</comment>
<organism evidence="3 4">
    <name type="scientific">Actinokineospora guangxiensis</name>
    <dbReference type="NCBI Taxonomy" id="1490288"/>
    <lineage>
        <taxon>Bacteria</taxon>
        <taxon>Bacillati</taxon>
        <taxon>Actinomycetota</taxon>
        <taxon>Actinomycetes</taxon>
        <taxon>Pseudonocardiales</taxon>
        <taxon>Pseudonocardiaceae</taxon>
        <taxon>Actinokineospora</taxon>
    </lineage>
</organism>
<proteinExistence type="inferred from homology"/>
<reference evidence="4" key="1">
    <citation type="journal article" date="2019" name="Int. J. Syst. Evol. Microbiol.">
        <title>The Global Catalogue of Microorganisms (GCM) 10K type strain sequencing project: providing services to taxonomists for standard genome sequencing and annotation.</title>
        <authorList>
            <consortium name="The Broad Institute Genomics Platform"/>
            <consortium name="The Broad Institute Genome Sequencing Center for Infectious Disease"/>
            <person name="Wu L."/>
            <person name="Ma J."/>
        </authorList>
    </citation>
    <scope>NUCLEOTIDE SEQUENCE [LARGE SCALE GENOMIC DNA]</scope>
    <source>
        <strain evidence="4">CCUG 59778</strain>
    </source>
</reference>
<evidence type="ECO:0000259" key="2">
    <source>
        <dbReference type="Pfam" id="PF02481"/>
    </source>
</evidence>
<dbReference type="NCBIfam" id="TIGR00732">
    <property type="entry name" value="dprA"/>
    <property type="match status" value="1"/>
</dbReference>
<dbReference type="Gene3D" id="3.40.50.450">
    <property type="match status" value="1"/>
</dbReference>
<comment type="similarity">
    <text evidence="1">Belongs to the DprA/Smf family.</text>
</comment>
<dbReference type="InterPro" id="IPR003488">
    <property type="entry name" value="DprA"/>
</dbReference>
<feature type="domain" description="Smf/DprA SLOG" evidence="2">
    <location>
        <begin position="75"/>
        <end position="309"/>
    </location>
</feature>